<dbReference type="Proteomes" id="UP000193450">
    <property type="component" value="Chromosome"/>
</dbReference>
<dbReference type="KEGG" id="osg:BST96_12875"/>
<keyword evidence="3" id="KW-1185">Reference proteome</keyword>
<feature type="transmembrane region" description="Helical" evidence="1">
    <location>
        <begin position="547"/>
        <end position="573"/>
    </location>
</feature>
<feature type="transmembrane region" description="Helical" evidence="1">
    <location>
        <begin position="982"/>
        <end position="1001"/>
    </location>
</feature>
<dbReference type="Gene3D" id="3.30.70.1430">
    <property type="entry name" value="Multidrug efflux transporter AcrB pore domain"/>
    <property type="match status" value="2"/>
</dbReference>
<evidence type="ECO:0000313" key="2">
    <source>
        <dbReference type="EMBL" id="ARN74928.1"/>
    </source>
</evidence>
<keyword evidence="1" id="KW-0812">Transmembrane</keyword>
<dbReference type="Gene3D" id="3.30.2090.10">
    <property type="entry name" value="Multidrug efflux transporter AcrB TolC docking domain, DN and DC subdomains"/>
    <property type="match status" value="2"/>
</dbReference>
<feature type="transmembrane region" description="Helical" evidence="1">
    <location>
        <begin position="936"/>
        <end position="961"/>
    </location>
</feature>
<dbReference type="Gene3D" id="3.30.70.1440">
    <property type="entry name" value="Multidrug efflux transporter AcrB pore domain"/>
    <property type="match status" value="1"/>
</dbReference>
<dbReference type="Pfam" id="PF00873">
    <property type="entry name" value="ACR_tran"/>
    <property type="match status" value="1"/>
</dbReference>
<dbReference type="SUPFAM" id="SSF82866">
    <property type="entry name" value="Multidrug efflux transporter AcrB transmembrane domain"/>
    <property type="match status" value="2"/>
</dbReference>
<dbReference type="Gene3D" id="3.30.70.1320">
    <property type="entry name" value="Multidrug efflux transporter AcrB pore domain like"/>
    <property type="match status" value="1"/>
</dbReference>
<dbReference type="AlphaFoldDB" id="A0A1X9NA46"/>
<feature type="transmembrane region" description="Helical" evidence="1">
    <location>
        <begin position="442"/>
        <end position="461"/>
    </location>
</feature>
<dbReference type="Gene3D" id="1.20.1640.10">
    <property type="entry name" value="Multidrug efflux transporter AcrB transmembrane domain"/>
    <property type="match status" value="2"/>
</dbReference>
<dbReference type="PANTHER" id="PTHR32063">
    <property type="match status" value="1"/>
</dbReference>
<feature type="transmembrane region" description="Helical" evidence="1">
    <location>
        <begin position="473"/>
        <end position="493"/>
    </location>
</feature>
<dbReference type="EMBL" id="CP019343">
    <property type="protein sequence ID" value="ARN74928.1"/>
    <property type="molecule type" value="Genomic_DNA"/>
</dbReference>
<dbReference type="PANTHER" id="PTHR32063:SF33">
    <property type="entry name" value="RND SUPERFAMILY EFFLUX PUMP PERMEASE COMPONENT"/>
    <property type="match status" value="1"/>
</dbReference>
<feature type="transmembrane region" description="Helical" evidence="1">
    <location>
        <begin position="393"/>
        <end position="411"/>
    </location>
</feature>
<keyword evidence="1" id="KW-0472">Membrane</keyword>
<feature type="transmembrane region" description="Helical" evidence="1">
    <location>
        <begin position="26"/>
        <end position="46"/>
    </location>
</feature>
<feature type="transmembrane region" description="Helical" evidence="1">
    <location>
        <begin position="351"/>
        <end position="373"/>
    </location>
</feature>
<sequence length="1067" mass="117216">MSTPPAIPPTPPLETGIIAWMARNPVAANLLMLVVMVAGIQSLFTITKEVYPTFSNEVVTITVPYPGSSPEEVEQGILIKVEEKIQDIVGIREIRSTANEGSGVVRVEFDPGTDMSAATSKVKVRVDSIASFPLDAEPPVIEEGITRNRVLNLTLYGDLREEQLKQLADNARDELLAMPDITQVDVTGSRDYEIAIEVSNLALRQYGLQFDDVVNAVRNQSKDLPGGKLRTDSGSISLRSMGQAYTEQEFEALTLVSREDGTRITVGDVASVIDGFEDQPYLSRLNGRSGITLKVMRVGRQSALMTSDRVNAYAERLRQRLPVGVEVSVWADRTEVLESRMNLLLKSAAQGVLLVMIVLTLFLQTTLAFWVVMGLPFCFLGALLVMSFPMVDLSINIVSLFGFILVLGILVDDAIVTGESAYNQLEKEDQGMESIIRGVKRVAVPTIFGVLTTILAFMPLMLMEEGIGRLFSYAGPVIIFCLIFSLIETKLVLPAHLRHIKLRNTADNKRGVGASLSRVQQRISSGLKNFAQYRYQPVLKMAVTYRYISLAIFIAVFIITFAFFSSGILRFVFFPSVPSNGMKVTLQMPQGTSYQQTHAYSLDIEKAALAVNDNYRERWDKDVILALEVEAKKDNEAVISVELVPSTERDITSVELANRWREKIGDLPGVKALSVTANAGFSGLPVNIELQSNDLTQLRLAAEEVKMALLPFDGVYDVRDTFDAGGPEVDIRITPEGQALGLGQAELARQVRQAFFGAEIQRLQRDRHEVRVYVRFPAEQRQSLETLRSMWIQLPASANTTAEKVPFDVVGEIIESTGVSTITRINRHRVVNVQADVDKLKTTSSEVVATLEAETLPGILAKYPAVDYRLSGEAEEQAENTNSLVIGTLVMLIMVYAALAIPLKSYGQPLIIMSVIPFGVVGAFLGHMIMGMPISIISFIGIVALSGVVVNDSLVLVDYINQRVREGIGWCDAVLDAGVRRFRAVILTSVTTFVGLLPIQLETSIQSQFLKPMAISVAFGVLFATVVTLLLIPVLCFIVDDIRQLMRRAKGLYSSTQTSLSGSPKSS</sequence>
<dbReference type="PRINTS" id="PR00702">
    <property type="entry name" value="ACRIFLAVINRP"/>
</dbReference>
<name>A0A1X9NA46_9GAMM</name>
<accession>A0A1X9NA46</accession>
<dbReference type="InterPro" id="IPR027463">
    <property type="entry name" value="AcrB_DN_DC_subdom"/>
</dbReference>
<keyword evidence="1" id="KW-1133">Transmembrane helix</keyword>
<dbReference type="SUPFAM" id="SSF82693">
    <property type="entry name" value="Multidrug efflux transporter AcrB pore domain, PN1, PN2, PC1 and PC2 subdomains"/>
    <property type="match status" value="3"/>
</dbReference>
<dbReference type="InterPro" id="IPR001036">
    <property type="entry name" value="Acrflvin-R"/>
</dbReference>
<feature type="transmembrane region" description="Helical" evidence="1">
    <location>
        <begin position="910"/>
        <end position="930"/>
    </location>
</feature>
<feature type="transmembrane region" description="Helical" evidence="1">
    <location>
        <begin position="884"/>
        <end position="903"/>
    </location>
</feature>
<feature type="transmembrane region" description="Helical" evidence="1">
    <location>
        <begin position="1013"/>
        <end position="1039"/>
    </location>
</feature>
<dbReference type="SUPFAM" id="SSF82714">
    <property type="entry name" value="Multidrug efflux transporter AcrB TolC docking domain, DN and DC subdomains"/>
    <property type="match status" value="2"/>
</dbReference>
<dbReference type="STRING" id="716816.BST96_12875"/>
<dbReference type="GO" id="GO:0042910">
    <property type="term" value="F:xenobiotic transmembrane transporter activity"/>
    <property type="evidence" value="ECO:0007669"/>
    <property type="project" value="TreeGrafter"/>
</dbReference>
<gene>
    <name evidence="2" type="ORF">BST96_12875</name>
</gene>
<proteinExistence type="predicted"/>
<evidence type="ECO:0000256" key="1">
    <source>
        <dbReference type="SAM" id="Phobius"/>
    </source>
</evidence>
<organism evidence="2 3">
    <name type="scientific">Oceanicoccus sagamiensis</name>
    <dbReference type="NCBI Taxonomy" id="716816"/>
    <lineage>
        <taxon>Bacteria</taxon>
        <taxon>Pseudomonadati</taxon>
        <taxon>Pseudomonadota</taxon>
        <taxon>Gammaproteobacteria</taxon>
        <taxon>Cellvibrionales</taxon>
        <taxon>Spongiibacteraceae</taxon>
        <taxon>Oceanicoccus</taxon>
    </lineage>
</organism>
<dbReference type="RefSeq" id="WP_206045336.1">
    <property type="nucleotide sequence ID" value="NZ_CP019343.1"/>
</dbReference>
<protein>
    <submittedName>
        <fullName evidence="2">Multidrug transporter</fullName>
    </submittedName>
</protein>
<dbReference type="GO" id="GO:0005886">
    <property type="term" value="C:plasma membrane"/>
    <property type="evidence" value="ECO:0007669"/>
    <property type="project" value="TreeGrafter"/>
</dbReference>
<evidence type="ECO:0000313" key="3">
    <source>
        <dbReference type="Proteomes" id="UP000193450"/>
    </source>
</evidence>
<reference evidence="2 3" key="1">
    <citation type="submission" date="2016-11" db="EMBL/GenBank/DDBJ databases">
        <title>Trade-off between light-utilization and light-protection in marine flavobacteria.</title>
        <authorList>
            <person name="Kumagai Y."/>
        </authorList>
    </citation>
    <scope>NUCLEOTIDE SEQUENCE [LARGE SCALE GENOMIC DNA]</scope>
    <source>
        <strain evidence="2 3">NBRC 107125</strain>
    </source>
</reference>